<dbReference type="Pfam" id="PF00271">
    <property type="entry name" value="Helicase_C"/>
    <property type="match status" value="1"/>
</dbReference>
<sequence>MSASNDIGLHLSPVSLHDESLTEKTSEMNYDATKTDGDAPISAFIEPCTGIDSSTDTPMTPASAPTPATPLSEPTIPKLWVGSFQAVENEKQQNIDICIAVGVLKKPEPSYVTDSATPAEPNSYPAKEVAILESHHWIQTEELGCGDNPSCRGVRVYVLPDDVGRKLIPRSSTKLRRALKIVMAKIDSSVEAWNGKEFLNQKGVSNLASGPEDESLWYIFNTLRDPEPQMERMRNPYARRAMQELLAVTAHGEDESGQYYSGVLGLKTPLYPYQRRSAATMVQREAQPAQMLDPRLQALKSPRGQEYYYDKEEGSIFREKKMYLEACGGILAETMGCGKTLICLAVILATRGHFPEIPLEYQEIKNPVRQVTGSLVEMAAATAGRFSLPWKTHFDTLGHCGTFYDRCVRACEMNRGTYTITPPPARHNGRSSVASTRLPPQQLRLCSGTLIIVPPNLVNHWQNEIVAHTDGLKVLVLRNSSHKTPSPDELLQYDIVLFSKVRFEKEAGEAIDNKRSSIAPEESPLTKLHWLRIIVDEGHNAAGTGHRTNIVHFMKQLCIERRWIVSGTPSNGLYGVEVSLASQETQTSDTDLAEATTAVLRDRKKTGNALNSELKDLDRLRYIVMEFLDLKPWSNSRANDPASWTKYIKPLGEDGRRRKAQSLRATLQSLVVRHRLDVIHNEIPLPRLYNKVVHLEPTFYDKLNLNMFIFGLAVNAITSERKDHDYMFHPRNRKHLSVVINNLRQAGFWWAGSDDISQTIDNALKYLEKHSKTMSEDDTATLREGVRIARMALRCGSWCAFKQMHELGVFVRDFPAHARTMWAIDHSMAHHEPLLLGITQAHHAQKFVTKHLNTYDPAEGLAGAGIKARRELSEREGDNASHKKTTPDKPVKSSSPKKTYSKGLFKTLPAESPLVQTKLVATASAKLTYLLDQVSELHTAEKIIIFYDNNNTAFWIAEGLELLGVDFRIYASTLKPAMRVEYLTLFRESEEVRVLLMDLRQASHGLHIANASRVFIVNPIWQPNVESQAIKRAHRIGQTRPVSVETLVLKDTLEDRMLQRRKDMTDSEIQHAERDLLDDSTMSSIIQNEQFIPMPENEDTARIAYLRHPSGLFDRHKLSIADNEEEDKKPEVPVHTTPRKRKRAIPLEPENTDGPDLVTSKRLKSASLGLGFISPQGILMTPP</sequence>
<dbReference type="CDD" id="cd18793">
    <property type="entry name" value="SF2_C_SNF"/>
    <property type="match status" value="1"/>
</dbReference>
<dbReference type="GO" id="GO:0005634">
    <property type="term" value="C:nucleus"/>
    <property type="evidence" value="ECO:0007669"/>
    <property type="project" value="TreeGrafter"/>
</dbReference>
<dbReference type="OrthoDB" id="2801544at2759"/>
<dbReference type="GO" id="GO:0008094">
    <property type="term" value="F:ATP-dependent activity, acting on DNA"/>
    <property type="evidence" value="ECO:0007669"/>
    <property type="project" value="TreeGrafter"/>
</dbReference>
<feature type="compositionally biased region" description="Low complexity" evidence="4">
    <location>
        <begin position="53"/>
        <end position="71"/>
    </location>
</feature>
<dbReference type="EMBL" id="MSFK01000014">
    <property type="protein sequence ID" value="PWY87303.1"/>
    <property type="molecule type" value="Genomic_DNA"/>
</dbReference>
<evidence type="ECO:0000259" key="5">
    <source>
        <dbReference type="PROSITE" id="PS51194"/>
    </source>
</evidence>
<protein>
    <recommendedName>
        <fullName evidence="5">Helicase C-terminal domain-containing protein</fullName>
    </recommendedName>
</protein>
<feature type="domain" description="Helicase C-terminal" evidence="5">
    <location>
        <begin position="926"/>
        <end position="1085"/>
    </location>
</feature>
<keyword evidence="2" id="KW-0378">Hydrolase</keyword>
<gene>
    <name evidence="6" type="ORF">BO94DRAFT_492772</name>
</gene>
<dbReference type="PANTHER" id="PTHR45626:SF51">
    <property type="entry name" value="SNF2-RELATED DOMAIN-CONTAINING PROTEIN"/>
    <property type="match status" value="1"/>
</dbReference>
<dbReference type="Proteomes" id="UP000246702">
    <property type="component" value="Unassembled WGS sequence"/>
</dbReference>
<evidence type="ECO:0000313" key="7">
    <source>
        <dbReference type="Proteomes" id="UP000246702"/>
    </source>
</evidence>
<feature type="region of interest" description="Disordered" evidence="4">
    <location>
        <begin position="869"/>
        <end position="900"/>
    </location>
</feature>
<dbReference type="Gene3D" id="3.40.50.300">
    <property type="entry name" value="P-loop containing nucleotide triphosphate hydrolases"/>
    <property type="match status" value="1"/>
</dbReference>
<dbReference type="GO" id="GO:0005524">
    <property type="term" value="F:ATP binding"/>
    <property type="evidence" value="ECO:0007669"/>
    <property type="project" value="UniProtKB-KW"/>
</dbReference>
<feature type="compositionally biased region" description="Basic and acidic residues" evidence="4">
    <location>
        <begin position="869"/>
        <end position="891"/>
    </location>
</feature>
<dbReference type="RefSeq" id="XP_025467511.1">
    <property type="nucleotide sequence ID" value="XM_025609186.1"/>
</dbReference>
<dbReference type="GO" id="GO:0016787">
    <property type="term" value="F:hydrolase activity"/>
    <property type="evidence" value="ECO:0007669"/>
    <property type="project" value="UniProtKB-KW"/>
</dbReference>
<dbReference type="PANTHER" id="PTHR45626">
    <property type="entry name" value="TRANSCRIPTION TERMINATION FACTOR 2-RELATED"/>
    <property type="match status" value="1"/>
</dbReference>
<dbReference type="InterPro" id="IPR027417">
    <property type="entry name" value="P-loop_NTPase"/>
</dbReference>
<dbReference type="SUPFAM" id="SSF52540">
    <property type="entry name" value="P-loop containing nucleoside triphosphate hydrolases"/>
    <property type="match status" value="2"/>
</dbReference>
<dbReference type="GO" id="GO:0006281">
    <property type="term" value="P:DNA repair"/>
    <property type="evidence" value="ECO:0007669"/>
    <property type="project" value="TreeGrafter"/>
</dbReference>
<dbReference type="Gene3D" id="3.40.50.10810">
    <property type="entry name" value="Tandem AAA-ATPase domain"/>
    <property type="match status" value="1"/>
</dbReference>
<dbReference type="InterPro" id="IPR000330">
    <property type="entry name" value="SNF2_N"/>
</dbReference>
<dbReference type="AlphaFoldDB" id="A0A317WLN3"/>
<keyword evidence="7" id="KW-1185">Reference proteome</keyword>
<dbReference type="Pfam" id="PF00176">
    <property type="entry name" value="SNF2-rel_dom"/>
    <property type="match status" value="1"/>
</dbReference>
<evidence type="ECO:0000256" key="4">
    <source>
        <dbReference type="SAM" id="MobiDB-lite"/>
    </source>
</evidence>
<proteinExistence type="predicted"/>
<comment type="caution">
    <text evidence="6">The sequence shown here is derived from an EMBL/GenBank/DDBJ whole genome shotgun (WGS) entry which is preliminary data.</text>
</comment>
<organism evidence="6 7">
    <name type="scientific">Aspergillus sclerotioniger CBS 115572</name>
    <dbReference type="NCBI Taxonomy" id="1450535"/>
    <lineage>
        <taxon>Eukaryota</taxon>
        <taxon>Fungi</taxon>
        <taxon>Dikarya</taxon>
        <taxon>Ascomycota</taxon>
        <taxon>Pezizomycotina</taxon>
        <taxon>Eurotiomycetes</taxon>
        <taxon>Eurotiomycetidae</taxon>
        <taxon>Eurotiales</taxon>
        <taxon>Aspergillaceae</taxon>
        <taxon>Aspergillus</taxon>
        <taxon>Aspergillus subgen. Circumdati</taxon>
    </lineage>
</organism>
<name>A0A317WLN3_9EURO</name>
<dbReference type="InterPro" id="IPR001650">
    <property type="entry name" value="Helicase_C-like"/>
</dbReference>
<evidence type="ECO:0000256" key="2">
    <source>
        <dbReference type="ARBA" id="ARBA00022801"/>
    </source>
</evidence>
<reference evidence="6 7" key="1">
    <citation type="submission" date="2016-12" db="EMBL/GenBank/DDBJ databases">
        <title>The genomes of Aspergillus section Nigri reveals drivers in fungal speciation.</title>
        <authorList>
            <consortium name="DOE Joint Genome Institute"/>
            <person name="Vesth T.C."/>
            <person name="Nybo J."/>
            <person name="Theobald S."/>
            <person name="Brandl J."/>
            <person name="Frisvad J.C."/>
            <person name="Nielsen K.F."/>
            <person name="Lyhne E.K."/>
            <person name="Kogle M.E."/>
            <person name="Kuo A."/>
            <person name="Riley R."/>
            <person name="Clum A."/>
            <person name="Nolan M."/>
            <person name="Lipzen A."/>
            <person name="Salamov A."/>
            <person name="Henrissat B."/>
            <person name="Wiebenga A."/>
            <person name="De Vries R.P."/>
            <person name="Grigoriev I.V."/>
            <person name="Mortensen U.H."/>
            <person name="Andersen M.R."/>
            <person name="Baker S.E."/>
        </authorList>
    </citation>
    <scope>NUCLEOTIDE SEQUENCE [LARGE SCALE GENOMIC DNA]</scope>
    <source>
        <strain evidence="6 7">CBS 115572</strain>
    </source>
</reference>
<dbReference type="InterPro" id="IPR038718">
    <property type="entry name" value="SNF2-like_sf"/>
</dbReference>
<accession>A0A317WLN3</accession>
<evidence type="ECO:0000313" key="6">
    <source>
        <dbReference type="EMBL" id="PWY87303.1"/>
    </source>
</evidence>
<evidence type="ECO:0000256" key="1">
    <source>
        <dbReference type="ARBA" id="ARBA00022741"/>
    </source>
</evidence>
<feature type="region of interest" description="Disordered" evidence="4">
    <location>
        <begin position="1119"/>
        <end position="1160"/>
    </location>
</feature>
<dbReference type="InterPro" id="IPR014001">
    <property type="entry name" value="Helicase_ATP-bd"/>
</dbReference>
<evidence type="ECO:0000256" key="3">
    <source>
        <dbReference type="ARBA" id="ARBA00022840"/>
    </source>
</evidence>
<dbReference type="InterPro" id="IPR049730">
    <property type="entry name" value="SNF2/RAD54-like_C"/>
</dbReference>
<keyword evidence="3" id="KW-0067">ATP-binding</keyword>
<dbReference type="InterPro" id="IPR050628">
    <property type="entry name" value="SNF2_RAD54_helicase_TF"/>
</dbReference>
<dbReference type="STRING" id="1450535.A0A317WLN3"/>
<dbReference type="SMART" id="SM00487">
    <property type="entry name" value="DEXDc"/>
    <property type="match status" value="1"/>
</dbReference>
<dbReference type="CDD" id="cd18008">
    <property type="entry name" value="DEXDc_SHPRH-like"/>
    <property type="match status" value="1"/>
</dbReference>
<keyword evidence="1" id="KW-0547">Nucleotide-binding</keyword>
<dbReference type="PROSITE" id="PS51194">
    <property type="entry name" value="HELICASE_CTER"/>
    <property type="match status" value="1"/>
</dbReference>
<feature type="region of interest" description="Disordered" evidence="4">
    <location>
        <begin position="52"/>
        <end position="71"/>
    </location>
</feature>
<dbReference type="GeneID" id="37111329"/>